<reference evidence="2 3" key="1">
    <citation type="journal article" date="2011" name="Science">
        <title>The Selaginella genome identifies genetic changes associated with the evolution of vascular plants.</title>
        <authorList>
            <person name="Banks J.A."/>
            <person name="Nishiyama T."/>
            <person name="Hasebe M."/>
            <person name="Bowman J.L."/>
            <person name="Gribskov M."/>
            <person name="dePamphilis C."/>
            <person name="Albert V.A."/>
            <person name="Aono N."/>
            <person name="Aoyama T."/>
            <person name="Ambrose B.A."/>
            <person name="Ashton N.W."/>
            <person name="Axtell M.J."/>
            <person name="Barker E."/>
            <person name="Barker M.S."/>
            <person name="Bennetzen J.L."/>
            <person name="Bonawitz N.D."/>
            <person name="Chapple C."/>
            <person name="Cheng C."/>
            <person name="Correa L.G."/>
            <person name="Dacre M."/>
            <person name="DeBarry J."/>
            <person name="Dreyer I."/>
            <person name="Elias M."/>
            <person name="Engstrom E.M."/>
            <person name="Estelle M."/>
            <person name="Feng L."/>
            <person name="Finet C."/>
            <person name="Floyd S.K."/>
            <person name="Frommer W.B."/>
            <person name="Fujita T."/>
            <person name="Gramzow L."/>
            <person name="Gutensohn M."/>
            <person name="Harholt J."/>
            <person name="Hattori M."/>
            <person name="Heyl A."/>
            <person name="Hirai T."/>
            <person name="Hiwatashi Y."/>
            <person name="Ishikawa M."/>
            <person name="Iwata M."/>
            <person name="Karol K.G."/>
            <person name="Koehler B."/>
            <person name="Kolukisaoglu U."/>
            <person name="Kubo M."/>
            <person name="Kurata T."/>
            <person name="Lalonde S."/>
            <person name="Li K."/>
            <person name="Li Y."/>
            <person name="Litt A."/>
            <person name="Lyons E."/>
            <person name="Manning G."/>
            <person name="Maruyama T."/>
            <person name="Michael T.P."/>
            <person name="Mikami K."/>
            <person name="Miyazaki S."/>
            <person name="Morinaga S."/>
            <person name="Murata T."/>
            <person name="Mueller-Roeber B."/>
            <person name="Nelson D.R."/>
            <person name="Obara M."/>
            <person name="Oguri Y."/>
            <person name="Olmstead R.G."/>
            <person name="Onodera N."/>
            <person name="Petersen B.L."/>
            <person name="Pils B."/>
            <person name="Prigge M."/>
            <person name="Rensing S.A."/>
            <person name="Riano-Pachon D.M."/>
            <person name="Roberts A.W."/>
            <person name="Sato Y."/>
            <person name="Scheller H.V."/>
            <person name="Schulz B."/>
            <person name="Schulz C."/>
            <person name="Shakirov E.V."/>
            <person name="Shibagaki N."/>
            <person name="Shinohara N."/>
            <person name="Shippen D.E."/>
            <person name="Soerensen I."/>
            <person name="Sotooka R."/>
            <person name="Sugimoto N."/>
            <person name="Sugita M."/>
            <person name="Sumikawa N."/>
            <person name="Tanurdzic M."/>
            <person name="Theissen G."/>
            <person name="Ulvskov P."/>
            <person name="Wakazuki S."/>
            <person name="Weng J.K."/>
            <person name="Willats W.W."/>
            <person name="Wipf D."/>
            <person name="Wolf P.G."/>
            <person name="Yang L."/>
            <person name="Zimmer A.D."/>
            <person name="Zhu Q."/>
            <person name="Mitros T."/>
            <person name="Hellsten U."/>
            <person name="Loque D."/>
            <person name="Otillar R."/>
            <person name="Salamov A."/>
            <person name="Schmutz J."/>
            <person name="Shapiro H."/>
            <person name="Lindquist E."/>
            <person name="Lucas S."/>
            <person name="Rokhsar D."/>
            <person name="Grigoriev I.V."/>
        </authorList>
    </citation>
    <scope>NUCLEOTIDE SEQUENCE [LARGE SCALE GENOMIC DNA]</scope>
</reference>
<dbReference type="InParanoid" id="D8RIA3"/>
<dbReference type="InterPro" id="IPR006927">
    <property type="entry name" value="DUF639"/>
</dbReference>
<name>D8RIA3_SELML</name>
<dbReference type="AlphaFoldDB" id="D8RIA3"/>
<evidence type="ECO:0000313" key="2">
    <source>
        <dbReference type="EMBL" id="EFJ28211.1"/>
    </source>
</evidence>
<dbReference type="PANTHER" id="PTHR31860:SF3">
    <property type="entry name" value="PROTEIN, PUTATIVE (DUF639)-RELATED"/>
    <property type="match status" value="1"/>
</dbReference>
<dbReference type="eggNOG" id="ENOG502QQQE">
    <property type="taxonomic scope" value="Eukaryota"/>
</dbReference>
<dbReference type="Gramene" id="EFJ28211">
    <property type="protein sequence ID" value="EFJ28211"/>
    <property type="gene ID" value="SELMODRAFT_411548"/>
</dbReference>
<dbReference type="HOGENOM" id="CLU_007765_0_0_1"/>
<gene>
    <name evidence="2" type="ORF">SELMODRAFT_411548</name>
</gene>
<dbReference type="Pfam" id="PF04842">
    <property type="entry name" value="DUF639"/>
    <property type="match status" value="1"/>
</dbReference>
<sequence>MSSWLLPVNRGAFFQLNLCCCGRKAAFRRLRHCSRRNALDSGAVISAFWQGDQNVRDDGGIDEQRQLLEAFSVKEQTVDSKTPRGELSTAAINAIEQFSRLSGVTGRRMREHFERYAPVSVQNEARNLLEFCCFRFLGRGSGDFIPNLKDAAFRRLTFITMLAWQQPYMEAQEKIQTLVQEPAFARIAPSVPGAADVATAHHLFKALTGDKDGLSFDTWDRYLCELCGVVNGRHIFRQECNLELDRDESLICIGASRRQPVQKWDNGMAWPGNLTMTDRALYFEDKQTLRLSFDGPEAKIERRRVGPLGMELFDSAISISSSSEDDPWVLEFVDFTGRGRREIWYLFILEMMMVHRFIREYAPKTSETSPEYAYVSKTGRRRAINSALLGIARFQALQATLKKAPEHPEKLLQYSYVSRTAAGFLVLQSLAVDFWGGRMELSSYENSQVSKNNELTSSGYIVGTDGSIYFRKWMDSETWNRAESIAFWRQRLGGGGMVLGKNHVVGGLSQLERAVGECKEQNRELELTKATIDGAIIAGIPENIDLFKELMSPLLAMVMELKKLKEWKEPPKTLAFLACFYGALYLRWLRYVFPSVLLISSIGVLALRGLRASGHVEPDFGKVTIQEQPPSNTLQKIISLKEALAQLETFLQNVNVALLKLRTIALSSNPKATNLALLSVIAAAGLLVTLPFQIIVALLVLDQFTMELKFRRPMVREFLARLKAWWESVPAAPVVVERLEKPDNSLPLLPDNPVIKGDVVMETLNQWFGEK</sequence>
<dbReference type="KEGG" id="smo:SELMODRAFT_411548"/>
<keyword evidence="3" id="KW-1185">Reference proteome</keyword>
<keyword evidence="1" id="KW-0472">Membrane</keyword>
<dbReference type="EMBL" id="GL377580">
    <property type="protein sequence ID" value="EFJ28211.1"/>
    <property type="molecule type" value="Genomic_DNA"/>
</dbReference>
<proteinExistence type="predicted"/>
<evidence type="ECO:0000256" key="1">
    <source>
        <dbReference type="SAM" id="Phobius"/>
    </source>
</evidence>
<dbReference type="FunCoup" id="D8RIA3">
    <property type="interactions" value="1416"/>
</dbReference>
<keyword evidence="1" id="KW-0812">Transmembrane</keyword>
<dbReference type="Proteomes" id="UP000001514">
    <property type="component" value="Unassembled WGS sequence"/>
</dbReference>
<feature type="transmembrane region" description="Helical" evidence="1">
    <location>
        <begin position="675"/>
        <end position="701"/>
    </location>
</feature>
<organism evidence="3">
    <name type="scientific">Selaginella moellendorffii</name>
    <name type="common">Spikemoss</name>
    <dbReference type="NCBI Taxonomy" id="88036"/>
    <lineage>
        <taxon>Eukaryota</taxon>
        <taxon>Viridiplantae</taxon>
        <taxon>Streptophyta</taxon>
        <taxon>Embryophyta</taxon>
        <taxon>Tracheophyta</taxon>
        <taxon>Lycopodiopsida</taxon>
        <taxon>Selaginellales</taxon>
        <taxon>Selaginellaceae</taxon>
        <taxon>Selaginella</taxon>
    </lineage>
</organism>
<keyword evidence="1" id="KW-1133">Transmembrane helix</keyword>
<accession>D8RIA3</accession>
<protein>
    <submittedName>
        <fullName evidence="2">Uncharacterized protein</fullName>
    </submittedName>
</protein>
<evidence type="ECO:0000313" key="3">
    <source>
        <dbReference type="Proteomes" id="UP000001514"/>
    </source>
</evidence>
<dbReference type="PANTHER" id="PTHR31860">
    <property type="entry name" value="HEAT-INDUCIBLE TRANSCRIPTION REPRESSOR (DUF639)-RELATED"/>
    <property type="match status" value="1"/>
</dbReference>
<dbReference type="OMA" id="PFRYICA"/>